<reference evidence="1 2" key="1">
    <citation type="journal article" date="2010" name="Nature">
        <title>Perigord black truffle genome uncovers evolutionary origins and mechanisms of symbiosis.</title>
        <authorList>
            <person name="Martin F."/>
            <person name="Kohler A."/>
            <person name="Murat C."/>
            <person name="Balestrini R."/>
            <person name="Coutinho P.M."/>
            <person name="Jaillon O."/>
            <person name="Montanini B."/>
            <person name="Morin E."/>
            <person name="Noel B."/>
            <person name="Percudani R."/>
            <person name="Porcel B."/>
            <person name="Rubini A."/>
            <person name="Amicucci A."/>
            <person name="Amselem J."/>
            <person name="Anthouard V."/>
            <person name="Arcioni S."/>
            <person name="Artiguenave F."/>
            <person name="Aury J.M."/>
            <person name="Ballario P."/>
            <person name="Bolchi A."/>
            <person name="Brenna A."/>
            <person name="Brun A."/>
            <person name="Buee M."/>
            <person name="Cantarel B."/>
            <person name="Chevalier G."/>
            <person name="Couloux A."/>
            <person name="Da Silva C."/>
            <person name="Denoeud F."/>
            <person name="Duplessis S."/>
            <person name="Ghignone S."/>
            <person name="Hilselberger B."/>
            <person name="Iotti M."/>
            <person name="Marcais B."/>
            <person name="Mello A."/>
            <person name="Miranda M."/>
            <person name="Pacioni G."/>
            <person name="Quesneville H."/>
            <person name="Riccioni C."/>
            <person name="Ruotolo R."/>
            <person name="Splivallo R."/>
            <person name="Stocchi V."/>
            <person name="Tisserant E."/>
            <person name="Viscomi A.R."/>
            <person name="Zambonelli A."/>
            <person name="Zampieri E."/>
            <person name="Henrissat B."/>
            <person name="Lebrun M.H."/>
            <person name="Paolocci F."/>
            <person name="Bonfante P."/>
            <person name="Ottonello S."/>
            <person name="Wincker P."/>
        </authorList>
    </citation>
    <scope>NUCLEOTIDE SEQUENCE [LARGE SCALE GENOMIC DNA]</scope>
    <source>
        <strain evidence="1 2">Mel28</strain>
    </source>
</reference>
<accession>D5GEW9</accession>
<evidence type="ECO:0000313" key="2">
    <source>
        <dbReference type="Proteomes" id="UP000006911"/>
    </source>
</evidence>
<keyword evidence="2" id="KW-1185">Reference proteome</keyword>
<dbReference type="HOGENOM" id="CLU_2607759_0_0_1"/>
<sequence length="79" mass="8764">MRVSYTAYRMMNDTENFKHSHCQGCCDSMGITGAIKLGSNLLRNWVFSQQGCSVPIASPPSISGGPKRKVRVQYSYGRC</sequence>
<dbReference type="RefSeq" id="XP_002838871.1">
    <property type="nucleotide sequence ID" value="XM_002838825.1"/>
</dbReference>
<gene>
    <name evidence="1" type="ORF">GSTUM_00006626001</name>
</gene>
<dbReference type="Proteomes" id="UP000006911">
    <property type="component" value="Unassembled WGS sequence"/>
</dbReference>
<evidence type="ECO:0000313" key="1">
    <source>
        <dbReference type="EMBL" id="CAZ83062.1"/>
    </source>
</evidence>
<proteinExistence type="predicted"/>
<dbReference type="EMBL" id="FN430197">
    <property type="protein sequence ID" value="CAZ83062.1"/>
    <property type="molecule type" value="Genomic_DNA"/>
</dbReference>
<dbReference type="GeneID" id="9188600"/>
<organism evidence="1 2">
    <name type="scientific">Tuber melanosporum (strain Mel28)</name>
    <name type="common">Perigord black truffle</name>
    <dbReference type="NCBI Taxonomy" id="656061"/>
    <lineage>
        <taxon>Eukaryota</taxon>
        <taxon>Fungi</taxon>
        <taxon>Dikarya</taxon>
        <taxon>Ascomycota</taxon>
        <taxon>Pezizomycotina</taxon>
        <taxon>Pezizomycetes</taxon>
        <taxon>Pezizales</taxon>
        <taxon>Tuberaceae</taxon>
        <taxon>Tuber</taxon>
    </lineage>
</organism>
<dbReference type="InParanoid" id="D5GEW9"/>
<name>D5GEW9_TUBMM</name>
<dbReference type="AlphaFoldDB" id="D5GEW9"/>
<dbReference type="KEGG" id="tml:GSTUM_00006626001"/>
<protein>
    <submittedName>
        <fullName evidence="1">(Perigord truffle) hypothetical protein</fullName>
    </submittedName>
</protein>